<keyword evidence="1" id="KW-0812">Transmembrane</keyword>
<evidence type="ECO:0000313" key="3">
    <source>
        <dbReference type="Proteomes" id="UP001497744"/>
    </source>
</evidence>
<dbReference type="GO" id="GO:0016740">
    <property type="term" value="F:transferase activity"/>
    <property type="evidence" value="ECO:0007669"/>
    <property type="project" value="UniProtKB-KW"/>
</dbReference>
<keyword evidence="1" id="KW-1133">Transmembrane helix</keyword>
<dbReference type="EMBL" id="BPLF01000005">
    <property type="protein sequence ID" value="GIX65824.1"/>
    <property type="molecule type" value="Genomic_DNA"/>
</dbReference>
<name>A0AAV4M1A5_BABCB</name>
<evidence type="ECO:0000256" key="1">
    <source>
        <dbReference type="SAM" id="Phobius"/>
    </source>
</evidence>
<dbReference type="AlphaFoldDB" id="A0AAV4M1A5"/>
<dbReference type="Proteomes" id="UP001497744">
    <property type="component" value="Unassembled WGS sequence"/>
</dbReference>
<reference evidence="2 3" key="1">
    <citation type="submission" date="2021-06" db="EMBL/GenBank/DDBJ databases">
        <title>Genome sequence of Babesia caballi.</title>
        <authorList>
            <person name="Yamagishi J."/>
            <person name="Kidaka T."/>
            <person name="Ochi A."/>
        </authorList>
    </citation>
    <scope>NUCLEOTIDE SEQUENCE [LARGE SCALE GENOMIC DNA]</scope>
    <source>
        <strain evidence="2">USDA-D6B2</strain>
    </source>
</reference>
<gene>
    <name evidence="2" type="ORF">BcabD6B2_52590</name>
</gene>
<feature type="transmembrane region" description="Helical" evidence="1">
    <location>
        <begin position="53"/>
        <end position="74"/>
    </location>
</feature>
<feature type="transmembrane region" description="Helical" evidence="1">
    <location>
        <begin position="125"/>
        <end position="142"/>
    </location>
</feature>
<feature type="transmembrane region" description="Helical" evidence="1">
    <location>
        <begin position="20"/>
        <end position="41"/>
    </location>
</feature>
<keyword evidence="3" id="KW-1185">Reference proteome</keyword>
<keyword evidence="2" id="KW-0808">Transferase</keyword>
<comment type="caution">
    <text evidence="2">The sequence shown here is derived from an EMBL/GenBank/DDBJ whole genome shotgun (WGS) entry which is preliminary data.</text>
</comment>
<keyword evidence="1" id="KW-0472">Membrane</keyword>
<sequence>MRGDPLRSQVRGTDLFRTSLAFEGLLAALVGVPYAVVATVLCIRDDQATNTAYQLATCFPLAIASYAGIPYLVASLRQRGLCNRNLHLEEGAEMVAEPGSLWACALYLIYVVGLGSICRGHGDPALFYVALVAITLMTLMVRDNRSRPFRPRD</sequence>
<feature type="transmembrane region" description="Helical" evidence="1">
    <location>
        <begin position="95"/>
        <end position="113"/>
    </location>
</feature>
<evidence type="ECO:0000313" key="2">
    <source>
        <dbReference type="EMBL" id="GIX65824.1"/>
    </source>
</evidence>
<proteinExistence type="predicted"/>
<dbReference type="GeneID" id="94197305"/>
<protein>
    <submittedName>
        <fullName evidence="2">N-acetylglucosamine-1-phosphate transferase, putative</fullName>
    </submittedName>
</protein>
<accession>A0AAV4M1A5</accession>
<organism evidence="2 3">
    <name type="scientific">Babesia caballi</name>
    <dbReference type="NCBI Taxonomy" id="5871"/>
    <lineage>
        <taxon>Eukaryota</taxon>
        <taxon>Sar</taxon>
        <taxon>Alveolata</taxon>
        <taxon>Apicomplexa</taxon>
        <taxon>Aconoidasida</taxon>
        <taxon>Piroplasmida</taxon>
        <taxon>Babesiidae</taxon>
        <taxon>Babesia</taxon>
    </lineage>
</organism>
<dbReference type="RefSeq" id="XP_067717893.1">
    <property type="nucleotide sequence ID" value="XM_067861792.1"/>
</dbReference>